<evidence type="ECO:0000256" key="2">
    <source>
        <dbReference type="ARBA" id="ARBA00023239"/>
    </source>
</evidence>
<evidence type="ECO:0000313" key="4">
    <source>
        <dbReference type="EMBL" id="MEK8026557.1"/>
    </source>
</evidence>
<comment type="similarity">
    <text evidence="1 3">Belongs to the enoyl-CoA hydratase/isomerase family.</text>
</comment>
<dbReference type="RefSeq" id="WP_341374343.1">
    <property type="nucleotide sequence ID" value="NZ_JBBUTF010000009.1"/>
</dbReference>
<reference evidence="4 5" key="1">
    <citation type="submission" date="2024-04" db="EMBL/GenBank/DDBJ databases">
        <title>Novel species of the genus Ideonella isolated from streams.</title>
        <authorList>
            <person name="Lu H."/>
        </authorList>
    </citation>
    <scope>NUCLEOTIDE SEQUENCE [LARGE SCALE GENOMIC DNA]</scope>
    <source>
        <strain evidence="4 5">BYS139W</strain>
    </source>
</reference>
<keyword evidence="5" id="KW-1185">Reference proteome</keyword>
<gene>
    <name evidence="4" type="ORF">AACH11_11355</name>
</gene>
<dbReference type="CDD" id="cd06558">
    <property type="entry name" value="crotonase-like"/>
    <property type="match status" value="1"/>
</dbReference>
<sequence>MSTAPFPHDAPTAAEAPLLIEHPAPGVRLLRLHRPTVLNALNLRLRHALADAFRAADADDGVRVVVLAGSERAFCAGADLGEYRDATPAEIQARDMGRLWDAIADCRKPVIAAVRGHALGGGCELALHADLILAGDTARFGQPEVLIGLMPGGGATQRLPRAIGPYAAMRLLLGGQPVPAAEALSLGLVSAVLPDAAVEDEALAWAGRLAGGPQAAIRAIKDAVRTGAQMPLAAGLAYERQRFAALFGTADKTEGISARLDKRTPRFD</sequence>
<dbReference type="EMBL" id="JBBUTF010000009">
    <property type="protein sequence ID" value="MEK8026557.1"/>
    <property type="molecule type" value="Genomic_DNA"/>
</dbReference>
<dbReference type="Pfam" id="PF00378">
    <property type="entry name" value="ECH_1"/>
    <property type="match status" value="1"/>
</dbReference>
<evidence type="ECO:0000313" key="5">
    <source>
        <dbReference type="Proteomes" id="UP001368500"/>
    </source>
</evidence>
<keyword evidence="2" id="KW-0456">Lyase</keyword>
<dbReference type="InterPro" id="IPR018376">
    <property type="entry name" value="Enoyl-CoA_hyd/isom_CS"/>
</dbReference>
<dbReference type="Gene3D" id="1.10.12.10">
    <property type="entry name" value="Lyase 2-enoyl-coa Hydratase, Chain A, domain 2"/>
    <property type="match status" value="1"/>
</dbReference>
<dbReference type="PANTHER" id="PTHR11941">
    <property type="entry name" value="ENOYL-COA HYDRATASE-RELATED"/>
    <property type="match status" value="1"/>
</dbReference>
<comment type="caution">
    <text evidence="4">The sequence shown here is derived from an EMBL/GenBank/DDBJ whole genome shotgun (WGS) entry which is preliminary data.</text>
</comment>
<dbReference type="InterPro" id="IPR014748">
    <property type="entry name" value="Enoyl-CoA_hydra_C"/>
</dbReference>
<organism evidence="4 5">
    <name type="scientific">Pseudaquabacterium rugosum</name>
    <dbReference type="NCBI Taxonomy" id="2984194"/>
    <lineage>
        <taxon>Bacteria</taxon>
        <taxon>Pseudomonadati</taxon>
        <taxon>Pseudomonadota</taxon>
        <taxon>Betaproteobacteria</taxon>
        <taxon>Burkholderiales</taxon>
        <taxon>Sphaerotilaceae</taxon>
        <taxon>Pseudaquabacterium</taxon>
    </lineage>
</organism>
<dbReference type="Proteomes" id="UP001368500">
    <property type="component" value="Unassembled WGS sequence"/>
</dbReference>
<dbReference type="Gene3D" id="3.90.226.10">
    <property type="entry name" value="2-enoyl-CoA Hydratase, Chain A, domain 1"/>
    <property type="match status" value="1"/>
</dbReference>
<evidence type="ECO:0000256" key="3">
    <source>
        <dbReference type="RuleBase" id="RU003707"/>
    </source>
</evidence>
<dbReference type="PROSITE" id="PS00166">
    <property type="entry name" value="ENOYL_COA_HYDRATASE"/>
    <property type="match status" value="1"/>
</dbReference>
<accession>A0ABU9B9J1</accession>
<dbReference type="PANTHER" id="PTHR11941:SF54">
    <property type="entry name" value="ENOYL-COA HYDRATASE, MITOCHONDRIAL"/>
    <property type="match status" value="1"/>
</dbReference>
<name>A0ABU9B9J1_9BURK</name>
<proteinExistence type="inferred from homology"/>
<dbReference type="InterPro" id="IPR029045">
    <property type="entry name" value="ClpP/crotonase-like_dom_sf"/>
</dbReference>
<evidence type="ECO:0000256" key="1">
    <source>
        <dbReference type="ARBA" id="ARBA00005254"/>
    </source>
</evidence>
<dbReference type="SUPFAM" id="SSF52096">
    <property type="entry name" value="ClpP/crotonase"/>
    <property type="match status" value="1"/>
</dbReference>
<dbReference type="InterPro" id="IPR001753">
    <property type="entry name" value="Enoyl-CoA_hydra/iso"/>
</dbReference>
<protein>
    <submittedName>
        <fullName evidence="4">Enoyl-CoA hydratase-related protein</fullName>
    </submittedName>
</protein>